<sequence length="386" mass="42685">MTYAKAVGMPPAISRPETRAATRNGVLARWTLLLFGAICLPLTILLIDVGDRVESATLATTIGVARNFAAAGMTVGLIFGTTLFWINRRRRRALTRYPWIVWPINYVTAGRYEWVELLDRDGRPVSTLILSTWSKDIGKLVDHDTSEVWFAGDPTKYGVISRPGGGDLRYAYFSKSRQPPRLMFRKDVATDDVHRRESSPAGVRWELSREDGVVTMQPVGGPPVAPVRHGAKGDDRYPTPRTLRRVLAFVLDWTLHFGIALGATLLVSPDFSAEAIARSDWKHIGLNPAVALGFWLAASALDRVVIQAIFHTTVGKALFGLRVIRPDDGTHPTLGKLLAVWLVDLYMLVAVPISFAGNADAPGPDKVEDYFLPAVRRRDLKPRDPT</sequence>
<keyword evidence="8" id="KW-1185">Reference proteome</keyword>
<protein>
    <submittedName>
        <fullName evidence="7">RDD family protein</fullName>
    </submittedName>
</protein>
<dbReference type="InterPro" id="IPR010432">
    <property type="entry name" value="RDD"/>
</dbReference>
<evidence type="ECO:0000256" key="1">
    <source>
        <dbReference type="ARBA" id="ARBA00004141"/>
    </source>
</evidence>
<accession>A0A931N4U9</accession>
<comment type="subcellular location">
    <subcellularLocation>
        <location evidence="1">Membrane</location>
        <topology evidence="1">Multi-pass membrane protein</topology>
    </subcellularLocation>
</comment>
<evidence type="ECO:0000256" key="4">
    <source>
        <dbReference type="ARBA" id="ARBA00023136"/>
    </source>
</evidence>
<dbReference type="GO" id="GO:0016020">
    <property type="term" value="C:membrane"/>
    <property type="evidence" value="ECO:0007669"/>
    <property type="project" value="UniProtKB-SubCell"/>
</dbReference>
<feature type="transmembrane region" description="Helical" evidence="5">
    <location>
        <begin position="246"/>
        <end position="266"/>
    </location>
</feature>
<evidence type="ECO:0000256" key="5">
    <source>
        <dbReference type="SAM" id="Phobius"/>
    </source>
</evidence>
<dbReference type="Proteomes" id="UP000655751">
    <property type="component" value="Unassembled WGS sequence"/>
</dbReference>
<evidence type="ECO:0000259" key="6">
    <source>
        <dbReference type="Pfam" id="PF06271"/>
    </source>
</evidence>
<feature type="transmembrane region" description="Helical" evidence="5">
    <location>
        <begin position="67"/>
        <end position="86"/>
    </location>
</feature>
<evidence type="ECO:0000313" key="8">
    <source>
        <dbReference type="Proteomes" id="UP000655751"/>
    </source>
</evidence>
<feature type="domain" description="RDD" evidence="6">
    <location>
        <begin position="240"/>
        <end position="343"/>
    </location>
</feature>
<reference evidence="7" key="1">
    <citation type="submission" date="2020-11" db="EMBL/GenBank/DDBJ databases">
        <title>Nocardia NEAU-351.nov., a novel actinomycete isolated from the cow dung.</title>
        <authorList>
            <person name="Zhang X."/>
        </authorList>
    </citation>
    <scope>NUCLEOTIDE SEQUENCE</scope>
    <source>
        <strain evidence="7">NEAU-351</strain>
    </source>
</reference>
<evidence type="ECO:0000256" key="3">
    <source>
        <dbReference type="ARBA" id="ARBA00022989"/>
    </source>
</evidence>
<keyword evidence="3 5" id="KW-1133">Transmembrane helix</keyword>
<evidence type="ECO:0000313" key="7">
    <source>
        <dbReference type="EMBL" id="MBH0778656.1"/>
    </source>
</evidence>
<name>A0A931N4U9_9NOCA</name>
<feature type="transmembrane region" description="Helical" evidence="5">
    <location>
        <begin position="27"/>
        <end position="47"/>
    </location>
</feature>
<dbReference type="AlphaFoldDB" id="A0A931N4U9"/>
<evidence type="ECO:0000256" key="2">
    <source>
        <dbReference type="ARBA" id="ARBA00022692"/>
    </source>
</evidence>
<dbReference type="Pfam" id="PF06271">
    <property type="entry name" value="RDD"/>
    <property type="match status" value="1"/>
</dbReference>
<dbReference type="EMBL" id="JADMLG010000008">
    <property type="protein sequence ID" value="MBH0778656.1"/>
    <property type="molecule type" value="Genomic_DNA"/>
</dbReference>
<dbReference type="RefSeq" id="WP_196150969.1">
    <property type="nucleotide sequence ID" value="NZ_JADMLG010000008.1"/>
</dbReference>
<keyword evidence="2 5" id="KW-0812">Transmembrane</keyword>
<keyword evidence="4 5" id="KW-0472">Membrane</keyword>
<gene>
    <name evidence="7" type="ORF">IT779_20450</name>
</gene>
<proteinExistence type="predicted"/>
<organism evidence="7 8">
    <name type="scientific">Nocardia bovistercoris</name>
    <dbReference type="NCBI Taxonomy" id="2785916"/>
    <lineage>
        <taxon>Bacteria</taxon>
        <taxon>Bacillati</taxon>
        <taxon>Actinomycetota</taxon>
        <taxon>Actinomycetes</taxon>
        <taxon>Mycobacteriales</taxon>
        <taxon>Nocardiaceae</taxon>
        <taxon>Nocardia</taxon>
    </lineage>
</organism>
<comment type="caution">
    <text evidence="7">The sequence shown here is derived from an EMBL/GenBank/DDBJ whole genome shotgun (WGS) entry which is preliminary data.</text>
</comment>